<proteinExistence type="predicted"/>
<comment type="caution">
    <text evidence="1">The sequence shown here is derived from an EMBL/GenBank/DDBJ whole genome shotgun (WGS) entry which is preliminary data.</text>
</comment>
<reference evidence="2" key="1">
    <citation type="submission" date="2017-09" db="EMBL/GenBank/DDBJ databases">
        <title>Depth-based differentiation of microbial function through sediment-hosted aquifers and enrichment of novel symbionts in the deep terrestrial subsurface.</title>
        <authorList>
            <person name="Probst A.J."/>
            <person name="Ladd B."/>
            <person name="Jarett J.K."/>
            <person name="Geller-Mcgrath D.E."/>
            <person name="Sieber C.M.K."/>
            <person name="Emerson J.B."/>
            <person name="Anantharaman K."/>
            <person name="Thomas B.C."/>
            <person name="Malmstrom R."/>
            <person name="Stieglmeier M."/>
            <person name="Klingl A."/>
            <person name="Woyke T."/>
            <person name="Ryan C.M."/>
            <person name="Banfield J.F."/>
        </authorList>
    </citation>
    <scope>NUCLEOTIDE SEQUENCE [LARGE SCALE GENOMIC DNA]</scope>
</reference>
<gene>
    <name evidence="1" type="ORF">COZ64_00370</name>
</gene>
<accession>A0A2H9N7F1</accession>
<organism evidence="1 2">
    <name type="scientific">Candidatus Brennerbacteria bacterium CG_4_8_14_3_um_filter_43_14</name>
    <dbReference type="NCBI Taxonomy" id="1974521"/>
    <lineage>
        <taxon>Bacteria</taxon>
        <taxon>Candidatus Brenneribacteriota</taxon>
    </lineage>
</organism>
<evidence type="ECO:0000313" key="1">
    <source>
        <dbReference type="EMBL" id="PIX29291.1"/>
    </source>
</evidence>
<dbReference type="EMBL" id="PFIJ01000007">
    <property type="protein sequence ID" value="PIX29291.1"/>
    <property type="molecule type" value="Genomic_DNA"/>
</dbReference>
<dbReference type="AlphaFoldDB" id="A0A2H9N7F1"/>
<protein>
    <submittedName>
        <fullName evidence="1">Uncharacterized protein</fullName>
    </submittedName>
</protein>
<name>A0A2H9N7F1_9BACT</name>
<dbReference type="Proteomes" id="UP000236842">
    <property type="component" value="Unassembled WGS sequence"/>
</dbReference>
<sequence length="361" mass="42675">MQKDNLLIDKMLKAFDKAAYQSGKVLDPYAWWPINFLFYSPLFDEVSSRSFCADYLLLRKSKSLREIALAFQYPNAVWLALSRFISTVKTAKLKKRERMKIDLEFLKMMKFLMVGSVFCEDGLNIIWNKERIRKEIKKADWIDTRLNPNFAKLFARLHGDLLSLDEAVFWNAVCATRETHGPYPVKWKGSSAQLIVREYYNLREPKLLPFKTRFPYKAVTAYTIYNTKVRFDFPVLNDYTHNLSLVENTLAVFGFAHRGRNKEFLNEERLLFKVCEVIEKEALKISLWAEGLSEKEQVVESVKRVYYRMRPIYKLLGKKWQPSKSLLEKVRKGFPSFKPKRSVIKMTKERFYTMCDPRIDP</sequence>
<evidence type="ECO:0000313" key="2">
    <source>
        <dbReference type="Proteomes" id="UP000236842"/>
    </source>
</evidence>